<keyword evidence="6" id="KW-1185">Reference proteome</keyword>
<proteinExistence type="predicted"/>
<name>A0A9P1IRJ8_9PELO</name>
<protein>
    <recommendedName>
        <fullName evidence="4">EF-hand domain-containing protein</fullName>
    </recommendedName>
</protein>
<evidence type="ECO:0000256" key="1">
    <source>
        <dbReference type="ARBA" id="ARBA00022723"/>
    </source>
</evidence>
<reference evidence="5" key="1">
    <citation type="submission" date="2022-11" db="EMBL/GenBank/DDBJ databases">
        <authorList>
            <person name="Kikuchi T."/>
        </authorList>
    </citation>
    <scope>NUCLEOTIDE SEQUENCE</scope>
    <source>
        <strain evidence="5">PS1010</strain>
    </source>
</reference>
<dbReference type="EMBL" id="CANHGI010000005">
    <property type="protein sequence ID" value="CAI5450768.1"/>
    <property type="molecule type" value="Genomic_DNA"/>
</dbReference>
<evidence type="ECO:0000256" key="2">
    <source>
        <dbReference type="ARBA" id="ARBA00022737"/>
    </source>
</evidence>
<dbReference type="PROSITE" id="PS00018">
    <property type="entry name" value="EF_HAND_1"/>
    <property type="match status" value="1"/>
</dbReference>
<dbReference type="InterPro" id="IPR002048">
    <property type="entry name" value="EF_hand_dom"/>
</dbReference>
<dbReference type="GO" id="GO:0005509">
    <property type="term" value="F:calcium ion binding"/>
    <property type="evidence" value="ECO:0007669"/>
    <property type="project" value="InterPro"/>
</dbReference>
<keyword evidence="1" id="KW-0479">Metal-binding</keyword>
<organism evidence="5 6">
    <name type="scientific">Caenorhabditis angaria</name>
    <dbReference type="NCBI Taxonomy" id="860376"/>
    <lineage>
        <taxon>Eukaryota</taxon>
        <taxon>Metazoa</taxon>
        <taxon>Ecdysozoa</taxon>
        <taxon>Nematoda</taxon>
        <taxon>Chromadorea</taxon>
        <taxon>Rhabditida</taxon>
        <taxon>Rhabditina</taxon>
        <taxon>Rhabditomorpha</taxon>
        <taxon>Rhabditoidea</taxon>
        <taxon>Rhabditidae</taxon>
        <taxon>Peloderinae</taxon>
        <taxon>Caenorhabditis</taxon>
    </lineage>
</organism>
<keyword evidence="3" id="KW-0106">Calcium</keyword>
<dbReference type="InterPro" id="IPR011992">
    <property type="entry name" value="EF-hand-dom_pair"/>
</dbReference>
<accession>A0A9P1IRJ8</accession>
<gene>
    <name evidence="5" type="ORF">CAMP_LOCUS13405</name>
</gene>
<dbReference type="InterPro" id="IPR028846">
    <property type="entry name" value="Recoverin"/>
</dbReference>
<dbReference type="InterPro" id="IPR018247">
    <property type="entry name" value="EF_Hand_1_Ca_BS"/>
</dbReference>
<dbReference type="PANTHER" id="PTHR23055">
    <property type="entry name" value="CALCIUM BINDING PROTEINS"/>
    <property type="match status" value="1"/>
</dbReference>
<evidence type="ECO:0000256" key="3">
    <source>
        <dbReference type="ARBA" id="ARBA00022837"/>
    </source>
</evidence>
<dbReference type="OrthoDB" id="191686at2759"/>
<sequence>MSYYNTVDNYGGGLEGKNNVFSPLASEKVRRRPSQFDRAVHKVYSEPPQLFTNSLIDTIYHRFYWSLRALQFRVFYKNEDMDLDETVDKWEIGVQPPSLEQLAHRTHFSPRWIKYMYARFKNESPTGKMKEEEFKNLLASIIAPEKATDQYISRLFQAFAGKDKKTITFENLLESLAHVHPQTAETNAKWTMRLITEGEGDNFGFSQFLDFTQSVFQLNEGKIAGVELNRESINQRASTIFMELDQDHDGLVTFPDMIRFFEKSGESSLSSSSSTHPDMV</sequence>
<evidence type="ECO:0000259" key="4">
    <source>
        <dbReference type="PROSITE" id="PS50222"/>
    </source>
</evidence>
<evidence type="ECO:0000313" key="5">
    <source>
        <dbReference type="EMBL" id="CAI5450768.1"/>
    </source>
</evidence>
<dbReference type="Proteomes" id="UP001152747">
    <property type="component" value="Unassembled WGS sequence"/>
</dbReference>
<dbReference type="AlphaFoldDB" id="A0A9P1IRJ8"/>
<feature type="domain" description="EF-hand" evidence="4">
    <location>
        <begin position="232"/>
        <end position="267"/>
    </location>
</feature>
<dbReference type="Gene3D" id="1.10.238.10">
    <property type="entry name" value="EF-hand"/>
    <property type="match status" value="1"/>
</dbReference>
<comment type="caution">
    <text evidence="5">The sequence shown here is derived from an EMBL/GenBank/DDBJ whole genome shotgun (WGS) entry which is preliminary data.</text>
</comment>
<dbReference type="PANTHER" id="PTHR23055:SF171">
    <property type="entry name" value="EF-HAND DOMAIN-CONTAINING PROTEIN"/>
    <property type="match status" value="1"/>
</dbReference>
<dbReference type="PROSITE" id="PS50222">
    <property type="entry name" value="EF_HAND_2"/>
    <property type="match status" value="1"/>
</dbReference>
<evidence type="ECO:0000313" key="6">
    <source>
        <dbReference type="Proteomes" id="UP001152747"/>
    </source>
</evidence>
<dbReference type="SUPFAM" id="SSF47473">
    <property type="entry name" value="EF-hand"/>
    <property type="match status" value="1"/>
</dbReference>
<keyword evidence="2" id="KW-0677">Repeat</keyword>